<feature type="domain" description="Aminopeptidase N-like N-terminal" evidence="2">
    <location>
        <begin position="199"/>
        <end position="343"/>
    </location>
</feature>
<evidence type="ECO:0000256" key="1">
    <source>
        <dbReference type="SAM" id="Phobius"/>
    </source>
</evidence>
<dbReference type="GO" id="GO:0008270">
    <property type="term" value="F:zinc ion binding"/>
    <property type="evidence" value="ECO:0007669"/>
    <property type="project" value="TreeGrafter"/>
</dbReference>
<keyword evidence="1" id="KW-0812">Transmembrane</keyword>
<dbReference type="GO" id="GO:0006508">
    <property type="term" value="P:proteolysis"/>
    <property type="evidence" value="ECO:0007669"/>
    <property type="project" value="TreeGrafter"/>
</dbReference>
<dbReference type="GO" id="GO:0016020">
    <property type="term" value="C:membrane"/>
    <property type="evidence" value="ECO:0007669"/>
    <property type="project" value="TreeGrafter"/>
</dbReference>
<dbReference type="Proteomes" id="UP000247498">
    <property type="component" value="Unassembled WGS sequence"/>
</dbReference>
<name>A0A2V0PQU1_9CHLO</name>
<organism evidence="3 4">
    <name type="scientific">Raphidocelis subcapitata</name>
    <dbReference type="NCBI Taxonomy" id="307507"/>
    <lineage>
        <taxon>Eukaryota</taxon>
        <taxon>Viridiplantae</taxon>
        <taxon>Chlorophyta</taxon>
        <taxon>core chlorophytes</taxon>
        <taxon>Chlorophyceae</taxon>
        <taxon>CS clade</taxon>
        <taxon>Sphaeropleales</taxon>
        <taxon>Selenastraceae</taxon>
        <taxon>Raphidocelis</taxon>
    </lineage>
</organism>
<dbReference type="OrthoDB" id="10031169at2759"/>
<keyword evidence="4" id="KW-1185">Reference proteome</keyword>
<gene>
    <name evidence="3" type="ORF">Rsub_13097</name>
</gene>
<dbReference type="GO" id="GO:0042277">
    <property type="term" value="F:peptide binding"/>
    <property type="evidence" value="ECO:0007669"/>
    <property type="project" value="TreeGrafter"/>
</dbReference>
<dbReference type="Gene3D" id="2.60.40.1730">
    <property type="entry name" value="tricorn interacting facor f3 domain"/>
    <property type="match status" value="1"/>
</dbReference>
<dbReference type="PANTHER" id="PTHR11533">
    <property type="entry name" value="PROTEASE M1 ZINC METALLOPROTEASE"/>
    <property type="match status" value="1"/>
</dbReference>
<reference evidence="3 4" key="1">
    <citation type="journal article" date="2018" name="Sci. Rep.">
        <title>Raphidocelis subcapitata (=Pseudokirchneriella subcapitata) provides an insight into genome evolution and environmental adaptations in the Sphaeropleales.</title>
        <authorList>
            <person name="Suzuki S."/>
            <person name="Yamaguchi H."/>
            <person name="Nakajima N."/>
            <person name="Kawachi M."/>
        </authorList>
    </citation>
    <scope>NUCLEOTIDE SEQUENCE [LARGE SCALE GENOMIC DNA]</scope>
    <source>
        <strain evidence="3 4">NIES-35</strain>
    </source>
</reference>
<dbReference type="Pfam" id="PF17900">
    <property type="entry name" value="Peptidase_M1_N"/>
    <property type="match status" value="1"/>
</dbReference>
<accession>A0A2V0PQU1</accession>
<keyword evidence="1" id="KW-1133">Transmembrane helix</keyword>
<dbReference type="PANTHER" id="PTHR11533:SF174">
    <property type="entry name" value="PUROMYCIN-SENSITIVE AMINOPEPTIDASE-RELATED"/>
    <property type="match status" value="1"/>
</dbReference>
<dbReference type="InterPro" id="IPR042097">
    <property type="entry name" value="Aminopeptidase_N-like_N_sf"/>
</dbReference>
<protein>
    <recommendedName>
        <fullName evidence="2">Aminopeptidase N-like N-terminal domain-containing protein</fullName>
    </recommendedName>
</protein>
<dbReference type="GO" id="GO:0043171">
    <property type="term" value="P:peptide catabolic process"/>
    <property type="evidence" value="ECO:0007669"/>
    <property type="project" value="TreeGrafter"/>
</dbReference>
<evidence type="ECO:0000313" key="3">
    <source>
        <dbReference type="EMBL" id="GBG00441.1"/>
    </source>
</evidence>
<feature type="transmembrane region" description="Helical" evidence="1">
    <location>
        <begin position="125"/>
        <end position="149"/>
    </location>
</feature>
<dbReference type="InterPro" id="IPR050344">
    <property type="entry name" value="Peptidase_M1_aminopeptidases"/>
</dbReference>
<dbReference type="EMBL" id="BDRX01000225">
    <property type="protein sequence ID" value="GBG00441.1"/>
    <property type="molecule type" value="Genomic_DNA"/>
</dbReference>
<dbReference type="STRING" id="307507.A0A2V0PQU1"/>
<proteinExistence type="predicted"/>
<dbReference type="InterPro" id="IPR045357">
    <property type="entry name" value="Aminopeptidase_N-like_N"/>
</dbReference>
<dbReference type="SUPFAM" id="SSF63737">
    <property type="entry name" value="Leukotriene A4 hydrolase N-terminal domain"/>
    <property type="match status" value="1"/>
</dbReference>
<dbReference type="InParanoid" id="A0A2V0PQU1"/>
<dbReference type="AlphaFoldDB" id="A0A2V0PQU1"/>
<evidence type="ECO:0000313" key="4">
    <source>
        <dbReference type="Proteomes" id="UP000247498"/>
    </source>
</evidence>
<dbReference type="GO" id="GO:0005615">
    <property type="term" value="C:extracellular space"/>
    <property type="evidence" value="ECO:0007669"/>
    <property type="project" value="TreeGrafter"/>
</dbReference>
<dbReference type="GO" id="GO:0070006">
    <property type="term" value="F:metalloaminopeptidase activity"/>
    <property type="evidence" value="ECO:0007669"/>
    <property type="project" value="TreeGrafter"/>
</dbReference>
<sequence length="343" mass="36009">MAGEYEDMMPLPLRSNGDADVTDGAPTAALLSGLGTSSGAAGKPRGALEMELYGGGGGGGGGGHGGRGRFDSEDDDDMLLDWDLHSMRRVRMFGVDCTWAVRMLPERFQTPPEWWFRLSRLQRQVLAYGACFGLLALIVGFLVVVPAAVSGAARSSDGSGSGAAAAAVAAGAHAPLLVDAATSPYCSWSDLYLPDVILPDHYDLEIAADPRAPPYTVRGSVRIALAPVRAATPCVVLHAKGLAITGPRLVVGDEAAGDAIDGVVVNATEFDQIVIKFPEAVPLAPANVSLHLSFSYELEEGLDGFYRSSYKDAAGQEHVVASTHFEALGARKAFPCFDEPSFK</sequence>
<evidence type="ECO:0000259" key="2">
    <source>
        <dbReference type="Pfam" id="PF17900"/>
    </source>
</evidence>
<comment type="caution">
    <text evidence="3">The sequence shown here is derived from an EMBL/GenBank/DDBJ whole genome shotgun (WGS) entry which is preliminary data.</text>
</comment>
<feature type="non-terminal residue" evidence="3">
    <location>
        <position position="343"/>
    </location>
</feature>
<keyword evidence="1" id="KW-0472">Membrane</keyword>
<dbReference type="GO" id="GO:0005737">
    <property type="term" value="C:cytoplasm"/>
    <property type="evidence" value="ECO:0007669"/>
    <property type="project" value="TreeGrafter"/>
</dbReference>